<name>A0ACC3BBB1_9EURO</name>
<comment type="caution">
    <text evidence="1">The sequence shown here is derived from an EMBL/GenBank/DDBJ whole genome shotgun (WGS) entry which is preliminary data.</text>
</comment>
<accession>A0ACC3BBB1</accession>
<evidence type="ECO:0000313" key="2">
    <source>
        <dbReference type="Proteomes" id="UP001177260"/>
    </source>
</evidence>
<gene>
    <name evidence="1" type="ORF">N8T08_000474</name>
</gene>
<dbReference type="EMBL" id="JAOPJF010000010">
    <property type="protein sequence ID" value="KAK1147958.1"/>
    <property type="molecule type" value="Genomic_DNA"/>
</dbReference>
<evidence type="ECO:0000313" key="1">
    <source>
        <dbReference type="EMBL" id="KAK1147958.1"/>
    </source>
</evidence>
<keyword evidence="2" id="KW-1185">Reference proteome</keyword>
<sequence length="775" mass="85377">MQDFEASDNGQRERERTKGSAERKKWPDGVCSLEREKSGRTACLRLLRISSSDALPSSTCCHCARTTLGHVDVAGCISSGNVRSLLVAHCSMSLNYDPEASLVDATWIAVFLSERDVAGQIPLNFVTTSAVSVRAACFGNNVFDRDSASRCISNLLELGYRRLVVDLYWSVEGRTWNFCPVSIPNDAPVVTLSSTSTPTATPTANSSSTTTVDAAQGTATVVSDSSGSQLYELGPYKCSDNLYLSDMVDVFLDFFKATTSQLNVYTRFITFNLHAAASAETPTRPAAKVTGDDLPSISERIDTLLDRRLYSYIYTPAQLEDERSNLNDSWYKVDDGYKPITEYFTVHEDEDGTQSTPDGWPCTKYIRLAEEKRLLLEYGSIDPQMEEYSLDDDQDIIFPPEYLTVPAPLSIRDDEIKTGCFYDTEATKVSQVNSSWAVSNSLPVPESSNRTEFLRELAGMVKNVTACGVTPFINATLLNSTADKDFEPYKNATLSAGWAWAIDEPRDSEVTDNIDEPSRDRCAIMDLSLDGHWRVVDCDQHKRRGACRVGNDPFTWTLSDAENMYSDAYDHGCPENSSLGVPRTALENTYLYRYASDRSSVGGGLDSSSSDLKMREIWLDFNSLDIASCWVSGGPDAQCPYASDPEQLEKRTVLVAAIAAIVICIITALTIFVKCDTDHQLLGYMKLIPRPAVSMGTETLRVGPNTRQISTLDIGRAQGVRVDAQYNIYSSHWNALGVDTATEVRQFKSDLARALPPTTVAIARSVQAGLAYIVP</sequence>
<proteinExistence type="predicted"/>
<reference evidence="1 2" key="1">
    <citation type="journal article" date="2023" name="ACS Omega">
        <title>Identification of the Neoaspergillic Acid Biosynthesis Gene Cluster by Establishing an In Vitro CRISPR-Ribonucleoprotein Genetic System in Aspergillus melleus.</title>
        <authorList>
            <person name="Yuan B."/>
            <person name="Grau M.F."/>
            <person name="Murata R.M."/>
            <person name="Torok T."/>
            <person name="Venkateswaran K."/>
            <person name="Stajich J.E."/>
            <person name="Wang C.C.C."/>
        </authorList>
    </citation>
    <scope>NUCLEOTIDE SEQUENCE [LARGE SCALE GENOMIC DNA]</scope>
    <source>
        <strain evidence="1 2">IMV 1140</strain>
    </source>
</reference>
<organism evidence="1 2">
    <name type="scientific">Aspergillus melleus</name>
    <dbReference type="NCBI Taxonomy" id="138277"/>
    <lineage>
        <taxon>Eukaryota</taxon>
        <taxon>Fungi</taxon>
        <taxon>Dikarya</taxon>
        <taxon>Ascomycota</taxon>
        <taxon>Pezizomycotina</taxon>
        <taxon>Eurotiomycetes</taxon>
        <taxon>Eurotiomycetidae</taxon>
        <taxon>Eurotiales</taxon>
        <taxon>Aspergillaceae</taxon>
        <taxon>Aspergillus</taxon>
        <taxon>Aspergillus subgen. Circumdati</taxon>
    </lineage>
</organism>
<protein>
    <submittedName>
        <fullName evidence="1">Uncharacterized protein</fullName>
    </submittedName>
</protein>
<dbReference type="Proteomes" id="UP001177260">
    <property type="component" value="Unassembled WGS sequence"/>
</dbReference>